<accession>A0A3M7SZR8</accession>
<reference evidence="1 2" key="1">
    <citation type="journal article" date="2018" name="Sci. Rep.">
        <title>Genomic signatures of local adaptation to the degree of environmental predictability in rotifers.</title>
        <authorList>
            <person name="Franch-Gras L."/>
            <person name="Hahn C."/>
            <person name="Garcia-Roger E.M."/>
            <person name="Carmona M.J."/>
            <person name="Serra M."/>
            <person name="Gomez A."/>
        </authorList>
    </citation>
    <scope>NUCLEOTIDE SEQUENCE [LARGE SCALE GENOMIC DNA]</scope>
    <source>
        <strain evidence="1">HYR1</strain>
    </source>
</reference>
<protein>
    <submittedName>
        <fullName evidence="1">Uncharacterized protein</fullName>
    </submittedName>
</protein>
<evidence type="ECO:0000313" key="2">
    <source>
        <dbReference type="Proteomes" id="UP000276133"/>
    </source>
</evidence>
<sequence length="93" mass="11072">MILSEADAEMAVKDFEKSLTKEKCQNYINHLKKWLWEEMEIGRIFELYWDVLPLLNKISPLFKSSSEKDACFSCEKCKNGIVEIIFRQYLFLL</sequence>
<evidence type="ECO:0000313" key="1">
    <source>
        <dbReference type="EMBL" id="RNA41256.1"/>
    </source>
</evidence>
<gene>
    <name evidence="1" type="ORF">BpHYR1_042542</name>
</gene>
<name>A0A3M7SZR8_BRAPC</name>
<dbReference type="AlphaFoldDB" id="A0A3M7SZR8"/>
<proteinExistence type="predicted"/>
<comment type="caution">
    <text evidence="1">The sequence shown here is derived from an EMBL/GenBank/DDBJ whole genome shotgun (WGS) entry which is preliminary data.</text>
</comment>
<dbReference type="EMBL" id="REGN01000527">
    <property type="protein sequence ID" value="RNA41256.1"/>
    <property type="molecule type" value="Genomic_DNA"/>
</dbReference>
<dbReference type="Proteomes" id="UP000276133">
    <property type="component" value="Unassembled WGS sequence"/>
</dbReference>
<organism evidence="1 2">
    <name type="scientific">Brachionus plicatilis</name>
    <name type="common">Marine rotifer</name>
    <name type="synonym">Brachionus muelleri</name>
    <dbReference type="NCBI Taxonomy" id="10195"/>
    <lineage>
        <taxon>Eukaryota</taxon>
        <taxon>Metazoa</taxon>
        <taxon>Spiralia</taxon>
        <taxon>Gnathifera</taxon>
        <taxon>Rotifera</taxon>
        <taxon>Eurotatoria</taxon>
        <taxon>Monogononta</taxon>
        <taxon>Pseudotrocha</taxon>
        <taxon>Ploima</taxon>
        <taxon>Brachionidae</taxon>
        <taxon>Brachionus</taxon>
    </lineage>
</organism>
<keyword evidence="2" id="KW-1185">Reference proteome</keyword>